<dbReference type="FunFam" id="3.40.50.300:FF:000216">
    <property type="entry name" value="Type VII secretion ATPase EccA"/>
    <property type="match status" value="3"/>
</dbReference>
<dbReference type="InterPro" id="IPR041677">
    <property type="entry name" value="DNA2/NAM7_AAA_11"/>
</dbReference>
<dbReference type="EMBL" id="KB908481">
    <property type="protein sequence ID" value="EOA91506.1"/>
    <property type="molecule type" value="Genomic_DNA"/>
</dbReference>
<dbReference type="InterPro" id="IPR041627">
    <property type="entry name" value="AAA_lid_6"/>
</dbReference>
<proteinExistence type="inferred from homology"/>
<dbReference type="InterPro" id="IPR041679">
    <property type="entry name" value="DNA2/NAM7-like_C"/>
</dbReference>
<keyword evidence="2" id="KW-0547">Nucleotide-binding</keyword>
<keyword evidence="3" id="KW-0378">Hydrolase</keyword>
<dbReference type="CDD" id="cd00009">
    <property type="entry name" value="AAA"/>
    <property type="match status" value="3"/>
</dbReference>
<evidence type="ECO:0000313" key="9">
    <source>
        <dbReference type="Proteomes" id="UP000016935"/>
    </source>
</evidence>
<feature type="domain" description="AAA+ ATPase" evidence="7">
    <location>
        <begin position="478"/>
        <end position="884"/>
    </location>
</feature>
<feature type="compositionally biased region" description="Polar residues" evidence="6">
    <location>
        <begin position="1231"/>
        <end position="1267"/>
    </location>
</feature>
<evidence type="ECO:0000256" key="5">
    <source>
        <dbReference type="SAM" id="Coils"/>
    </source>
</evidence>
<dbReference type="STRING" id="671987.R0J432"/>
<sequence>MADREAAAKRAAGLKKLFNAVIHGHRELKTASDGSRFLEALCSEEDTSKCVECVVAAPAGLNAVAKAFRFSRDAAFLNGLASSVLLRFSQPSVKQLYGGEFLLRVIEQIVQPPTFWNAFVEAHGARLLSADGTHAFAWLLLELLLCSRSDEIPDVRSIAQEVTIKQSLINGDSLQVRNLGQKIKSVLESTSSDSADGPGGRHDNDAADYRTIQILPTSDEFASNEQPFYRRADAVASAPPETRSLIHLDNQFRLLREDLLGELRNDFQIATGQKKGRRKTVLEHLEYAGIDCGPEKRRKPCALKLLCPKGLPQLNNIKGLAERKKYLTRNKNFLKHQSLGCLVSNGRIVAFASVDRDEDLLAQEPAIVVLRVTSSSSFAKVLMACKTKQDLSFVQVDTAVFAYEPILKCLQSLTELPLEDQLLNLTPNSSEAVSGIQPTDIINSIRSNWDQNLQDVVGSTHPIELDRAQADSLLTGLMKRVSLIQGPPGTGKSFIGALIAKILHDSTDETILILTYTNHALDQFLEDIQKAGVPADSIVRLGSKFTAATQALSIREQHNDYKMSGSTWGRIQDQKRESESYHAALLSKVAKFASVQLGCQALLDYLEFSDDSEYFDAFVVPQSDDDMEVVGKKNKRIDKHYLIKRWLKGEDAGIYAEHAMQYQAHIWQVTSLKREHLQTQWRKAILKEHTAETATLFKRYNKCRTQIDGLYREKDFHVLNNKRVIGCTTTAAAMYTEEIRKASPGIILVEEAGEILESHVLTALSPSSKQLILIGDHKQLRPKVNNYDLTVEKGDGYDLNVSLFERLVLSGVPHTTLVKQHRMRPEISRLVRSLTYPELEDAEKTQGRPALRGFQNNVIFVSHSRPELNALQIADRRDSGAKSSKENAYEADMVLKCVRYLGQQGYGTDEIVVLTPYLGQLYLLLKTLSEDNDPILNDLDSHELIQAGLLTPAGANITKRKLRISTIDNYQGEESDIVIACLTRSNNVGDIGFMSSPQRVNVLLSRARNALIMIGNPETFMNSRKGKEVWVPLMSQLKQEGHVYDGFPVKCEQHPEKTALLTEKEHFDEVCPDGGCSEPCGKLLNCGVHTCPQRCHQLQDHSKMQCKAIVSSTCPNQHTVKRKCHNQAAAHCQKCEAEVRAREKKRQRDHKLDEERQAKQKAYAARLAEIEEEIEHKRRILRDQNEEKQRQQALDQKMQDLHNLKEKLKRPAKQPVPPPPQPTSSAKPSVRTDTPRQNPAAPKTTNAQPNAATSDSNSDYESAASDQNESEPDWDKSEARDDWEWQKKFEGSESDVLDTLVSMIGLESVKQQFLAIKAKVDTAVRQNVDLKGERFGAALLGNPGTGKTTVARHYAKFLVEVGALPGDHFIESSGSALANDGVSACKSQIDTILEKGGGVFFIDEAYQLVSGNSPGGKAVLDYLLAEIENLTGKVVFVLAGYHKQMEAFFSHNPGIPSRIPIRMEFQDYEDRELQKIFCQYIDKKYKGRMRMEDGVDGLYVRIVARRIGRGRGRDGFGNAREVQNKISQITERQAKRLHKQRRAGKMPDDNLLTKEDLIGPEPSSVLMNNAAWKKLKVLIGLKSVKESVQVLLDGLQTNYQLELKEKPIIQYSLNRCFIGSPGTGKTSVAKLFGRILADIGLLSSGEVVVKNPADFVGNVLGGSEANTKAILASTVGKVLIIDEAYMLASGAAGDHFKTAVIDTIVAEVQSTPGEDRCVLLLGYKDQMENMFRDVNPGLARRFPLESAFVFEDFNGAEIRRIFDLKLKDIGFEATDQARKVAMDVIERARNRPNFGNAGEVDIILDRAKALHQKHISAHKVKQFGKFEAIDFDPDFDRIDRATTNLAALFQDVVGCEELIDQLRGYQTTAANMKALGMNPRDQLPFNFLFKGPPGTGKTTTAAKMGKIFYDMGLLSQAKVEECSATDLIGQYVGQTGPKVQKLMEKAMGKVLFIDEAYRLAEGGFATEAMDELVDCLTKEKFAQKLVVILAGYDKDIDRLMSMNPGLSSRFPETVVFKHLEPEMCFELLNKALGSMQKKKKAPLDLSVIDAPSQQLKQRSLELFRQLSVLASWGNARDVKSLAKKMFEKLISTAVPPITSLVLTEGIVIDTMEAMLNERSRRSAAVGTSRFANRLPLRPALPPQSQDATPPALNTATNTASPPQAPPCTAIKTEEQEDAAKPTEKKSEPVGEAEDALRSILKVKRDPDVSDEDWEQLERDKHAMIAKEQEFRRLQEEKQQEEERIKEFIRAEKAAADDEERRVREQARIAAELERRRRQEELAALERERQKEKERQSKLRMLGPCPAGYMWIKQSSGYRCAGGSHVLSDAQIDAYCH</sequence>
<dbReference type="FunFam" id="3.40.50.300:FF:001660">
    <property type="entry name" value="NF-X1 finger and helicase protein, putative"/>
    <property type="match status" value="1"/>
</dbReference>
<evidence type="ECO:0000256" key="2">
    <source>
        <dbReference type="ARBA" id="ARBA00022741"/>
    </source>
</evidence>
<feature type="region of interest" description="Disordered" evidence="6">
    <location>
        <begin position="2174"/>
        <end position="2193"/>
    </location>
</feature>
<dbReference type="Proteomes" id="UP000016935">
    <property type="component" value="Unassembled WGS sequence"/>
</dbReference>
<dbReference type="InterPro" id="IPR003593">
    <property type="entry name" value="AAA+_ATPase"/>
</dbReference>
<organism evidence="8 9">
    <name type="scientific">Exserohilum turcicum (strain 28A)</name>
    <name type="common">Northern leaf blight fungus</name>
    <name type="synonym">Setosphaeria turcica</name>
    <dbReference type="NCBI Taxonomy" id="671987"/>
    <lineage>
        <taxon>Eukaryota</taxon>
        <taxon>Fungi</taxon>
        <taxon>Dikarya</taxon>
        <taxon>Ascomycota</taxon>
        <taxon>Pezizomycotina</taxon>
        <taxon>Dothideomycetes</taxon>
        <taxon>Pleosporomycetidae</taxon>
        <taxon>Pleosporales</taxon>
        <taxon>Pleosporineae</taxon>
        <taxon>Pleosporaceae</taxon>
        <taxon>Exserohilum</taxon>
    </lineage>
</organism>
<dbReference type="eggNOG" id="KOG0730">
    <property type="taxonomic scope" value="Eukaryota"/>
</dbReference>
<keyword evidence="3" id="KW-0347">Helicase</keyword>
<feature type="region of interest" description="Disordered" evidence="6">
    <location>
        <begin position="1208"/>
        <end position="1280"/>
    </location>
</feature>
<comment type="similarity">
    <text evidence="1">Belongs to the CbxX/CfxQ family.</text>
</comment>
<evidence type="ECO:0000256" key="4">
    <source>
        <dbReference type="ARBA" id="ARBA00022840"/>
    </source>
</evidence>
<dbReference type="InterPro" id="IPR000641">
    <property type="entry name" value="CbxX/CfxQ"/>
</dbReference>
<gene>
    <name evidence="8" type="ORF">SETTUDRAFT_178024</name>
</gene>
<feature type="region of interest" description="Disordered" evidence="6">
    <location>
        <begin position="2125"/>
        <end position="2168"/>
    </location>
</feature>
<dbReference type="Pfam" id="PF13087">
    <property type="entry name" value="AAA_12"/>
    <property type="match status" value="1"/>
</dbReference>
<evidence type="ECO:0000256" key="6">
    <source>
        <dbReference type="SAM" id="MobiDB-lite"/>
    </source>
</evidence>
<dbReference type="SUPFAM" id="SSF52540">
    <property type="entry name" value="P-loop containing nucleoside triphosphate hydrolases"/>
    <property type="match status" value="4"/>
</dbReference>
<dbReference type="PANTHER" id="PTHR43392">
    <property type="entry name" value="AAA-TYPE ATPASE FAMILY PROTEIN / ANKYRIN REPEAT FAMILY PROTEIN"/>
    <property type="match status" value="1"/>
</dbReference>
<dbReference type="Gene3D" id="1.10.8.60">
    <property type="match status" value="2"/>
</dbReference>
<dbReference type="FunFam" id="1.10.8.60:FF:000160">
    <property type="entry name" value="WGS project CABT00000000 data, contig 2.55"/>
    <property type="match status" value="1"/>
</dbReference>
<feature type="domain" description="AAA+ ATPase" evidence="7">
    <location>
        <begin position="1333"/>
        <end position="1469"/>
    </location>
</feature>
<dbReference type="GO" id="GO:0004386">
    <property type="term" value="F:helicase activity"/>
    <property type="evidence" value="ECO:0007669"/>
    <property type="project" value="InterPro"/>
</dbReference>
<protein>
    <recommendedName>
        <fullName evidence="7">AAA+ ATPase domain-containing protein</fullName>
    </recommendedName>
</protein>
<keyword evidence="4" id="KW-0067">ATP-binding</keyword>
<dbReference type="PRINTS" id="PR00819">
    <property type="entry name" value="CBXCFQXSUPER"/>
</dbReference>
<dbReference type="Pfam" id="PF13086">
    <property type="entry name" value="AAA_11"/>
    <property type="match status" value="1"/>
</dbReference>
<reference evidence="8 9" key="2">
    <citation type="journal article" date="2013" name="PLoS Genet.">
        <title>Comparative genome structure, secondary metabolite, and effector coding capacity across Cochliobolus pathogens.</title>
        <authorList>
            <person name="Condon B.J."/>
            <person name="Leng Y."/>
            <person name="Wu D."/>
            <person name="Bushley K.E."/>
            <person name="Ohm R.A."/>
            <person name="Otillar R."/>
            <person name="Martin J."/>
            <person name="Schackwitz W."/>
            <person name="Grimwood J."/>
            <person name="MohdZainudin N."/>
            <person name="Xue C."/>
            <person name="Wang R."/>
            <person name="Manning V.A."/>
            <person name="Dhillon B."/>
            <person name="Tu Z.J."/>
            <person name="Steffenson B.J."/>
            <person name="Salamov A."/>
            <person name="Sun H."/>
            <person name="Lowry S."/>
            <person name="LaButti K."/>
            <person name="Han J."/>
            <person name="Copeland A."/>
            <person name="Lindquist E."/>
            <person name="Barry K."/>
            <person name="Schmutz J."/>
            <person name="Baker S.E."/>
            <person name="Ciuffetti L.M."/>
            <person name="Grigoriev I.V."/>
            <person name="Zhong S."/>
            <person name="Turgeon B.G."/>
        </authorList>
    </citation>
    <scope>NUCLEOTIDE SEQUENCE [LARGE SCALE GENOMIC DNA]</scope>
    <source>
        <strain evidence="9">28A</strain>
    </source>
</reference>
<dbReference type="CDD" id="cd06008">
    <property type="entry name" value="NF-X1-zinc-finger"/>
    <property type="match status" value="1"/>
</dbReference>
<dbReference type="Pfam" id="PF17866">
    <property type="entry name" value="AAA_lid_6"/>
    <property type="match status" value="2"/>
</dbReference>
<feature type="domain" description="AAA+ ATPase" evidence="7">
    <location>
        <begin position="1611"/>
        <end position="1754"/>
    </location>
</feature>
<dbReference type="Gene3D" id="3.40.50.300">
    <property type="entry name" value="P-loop containing nucleotide triphosphate hydrolases"/>
    <property type="match status" value="5"/>
</dbReference>
<dbReference type="FunFam" id="1.10.8.60:FF:000159">
    <property type="entry name" value="p-loop containing nucleoside triphosphate hydrolase protein"/>
    <property type="match status" value="1"/>
</dbReference>
<dbReference type="InterPro" id="IPR027417">
    <property type="entry name" value="P-loop_NTPase"/>
</dbReference>
<dbReference type="OrthoDB" id="2423195at2759"/>
<dbReference type="eggNOG" id="KOG1807">
    <property type="taxonomic scope" value="Eukaryota"/>
</dbReference>
<dbReference type="SMART" id="SM00382">
    <property type="entry name" value="AAA"/>
    <property type="match status" value="4"/>
</dbReference>
<keyword evidence="5" id="KW-0175">Coiled coil</keyword>
<dbReference type="GO" id="GO:0016887">
    <property type="term" value="F:ATP hydrolysis activity"/>
    <property type="evidence" value="ECO:0007669"/>
    <property type="project" value="InterPro"/>
</dbReference>
<dbReference type="HOGENOM" id="CLU_001133_0_0_1"/>
<dbReference type="InterPro" id="IPR047187">
    <property type="entry name" value="SF1_C_Upf1"/>
</dbReference>
<evidence type="ECO:0000313" key="8">
    <source>
        <dbReference type="EMBL" id="EOA91506.1"/>
    </source>
</evidence>
<dbReference type="InterPro" id="IPR003959">
    <property type="entry name" value="ATPase_AAA_core"/>
</dbReference>
<dbReference type="InterPro" id="IPR050773">
    <property type="entry name" value="CbxX/CfxQ_RuBisCO_ESX"/>
</dbReference>
<dbReference type="CDD" id="cd18808">
    <property type="entry name" value="SF1_C_Upf1"/>
    <property type="match status" value="1"/>
</dbReference>
<dbReference type="PANTHER" id="PTHR43392:SF2">
    <property type="entry name" value="AAA-TYPE ATPASE FAMILY PROTEIN _ ANKYRIN REPEAT FAMILY PROTEIN"/>
    <property type="match status" value="1"/>
</dbReference>
<accession>R0J432</accession>
<evidence type="ECO:0000256" key="1">
    <source>
        <dbReference type="ARBA" id="ARBA00010378"/>
    </source>
</evidence>
<feature type="compositionally biased region" description="Basic and acidic residues" evidence="6">
    <location>
        <begin position="2174"/>
        <end position="2188"/>
    </location>
</feature>
<reference evidence="8 9" key="1">
    <citation type="journal article" date="2012" name="PLoS Pathog.">
        <title>Diverse lifestyles and strategies of plant pathogenesis encoded in the genomes of eighteen Dothideomycetes fungi.</title>
        <authorList>
            <person name="Ohm R.A."/>
            <person name="Feau N."/>
            <person name="Henrissat B."/>
            <person name="Schoch C.L."/>
            <person name="Horwitz B.A."/>
            <person name="Barry K.W."/>
            <person name="Condon B.J."/>
            <person name="Copeland A.C."/>
            <person name="Dhillon B."/>
            <person name="Glaser F."/>
            <person name="Hesse C.N."/>
            <person name="Kosti I."/>
            <person name="LaButti K."/>
            <person name="Lindquist E.A."/>
            <person name="Lucas S."/>
            <person name="Salamov A.A."/>
            <person name="Bradshaw R.E."/>
            <person name="Ciuffetti L."/>
            <person name="Hamelin R.C."/>
            <person name="Kema G.H.J."/>
            <person name="Lawrence C."/>
            <person name="Scott J.A."/>
            <person name="Spatafora J.W."/>
            <person name="Turgeon B.G."/>
            <person name="de Wit P.J.G.M."/>
            <person name="Zhong S."/>
            <person name="Goodwin S.B."/>
            <person name="Grigoriev I.V."/>
        </authorList>
    </citation>
    <scope>NUCLEOTIDE SEQUENCE [LARGE SCALE GENOMIC DNA]</scope>
    <source>
        <strain evidence="9">28A</strain>
    </source>
</reference>
<dbReference type="GO" id="GO:0005524">
    <property type="term" value="F:ATP binding"/>
    <property type="evidence" value="ECO:0007669"/>
    <property type="project" value="UniProtKB-KW"/>
</dbReference>
<dbReference type="Pfam" id="PF00004">
    <property type="entry name" value="AAA"/>
    <property type="match status" value="3"/>
</dbReference>
<evidence type="ECO:0000259" key="7">
    <source>
        <dbReference type="SMART" id="SM00382"/>
    </source>
</evidence>
<keyword evidence="9" id="KW-1185">Reference proteome</keyword>
<evidence type="ECO:0000256" key="3">
    <source>
        <dbReference type="ARBA" id="ARBA00022806"/>
    </source>
</evidence>
<feature type="domain" description="AAA+ ATPase" evidence="7">
    <location>
        <begin position="1883"/>
        <end position="2020"/>
    </location>
</feature>
<name>R0J432_EXST2</name>
<dbReference type="CDD" id="cd17936">
    <property type="entry name" value="EEXXEc_NFX1"/>
    <property type="match status" value="1"/>
</dbReference>
<dbReference type="RefSeq" id="XP_008020690.1">
    <property type="nucleotide sequence ID" value="XM_008022499.1"/>
</dbReference>
<dbReference type="GeneID" id="19401575"/>
<feature type="coiled-coil region" evidence="5">
    <location>
        <begin position="2216"/>
        <end position="2301"/>
    </location>
</feature>
<feature type="compositionally biased region" description="Low complexity" evidence="6">
    <location>
        <begin position="2147"/>
        <end position="2161"/>
    </location>
</feature>